<dbReference type="AlphaFoldDB" id="A0A2G7FVH2"/>
<dbReference type="InterPro" id="IPR000210">
    <property type="entry name" value="BTB/POZ_dom"/>
</dbReference>
<keyword evidence="3" id="KW-1185">Reference proteome</keyword>
<dbReference type="PROSITE" id="PS50097">
    <property type="entry name" value="BTB"/>
    <property type="match status" value="1"/>
</dbReference>
<dbReference type="PANTHER" id="PTHR47843">
    <property type="entry name" value="BTB DOMAIN-CONTAINING PROTEIN-RELATED"/>
    <property type="match status" value="1"/>
</dbReference>
<dbReference type="Pfam" id="PF00651">
    <property type="entry name" value="BTB"/>
    <property type="match status" value="1"/>
</dbReference>
<dbReference type="EMBL" id="NEXV01000377">
    <property type="protein sequence ID" value="PIG84610.1"/>
    <property type="molecule type" value="Genomic_DNA"/>
</dbReference>
<gene>
    <name evidence="2" type="ORF">AARAC_010919</name>
</gene>
<organism evidence="2 3">
    <name type="scientific">Aspergillus arachidicola</name>
    <dbReference type="NCBI Taxonomy" id="656916"/>
    <lineage>
        <taxon>Eukaryota</taxon>
        <taxon>Fungi</taxon>
        <taxon>Dikarya</taxon>
        <taxon>Ascomycota</taxon>
        <taxon>Pezizomycotina</taxon>
        <taxon>Eurotiomycetes</taxon>
        <taxon>Eurotiomycetidae</taxon>
        <taxon>Eurotiales</taxon>
        <taxon>Aspergillaceae</taxon>
        <taxon>Aspergillus</taxon>
        <taxon>Aspergillus subgen. Circumdati</taxon>
    </lineage>
</organism>
<dbReference type="InterPro" id="IPR011333">
    <property type="entry name" value="SKP1/BTB/POZ_sf"/>
</dbReference>
<dbReference type="CDD" id="cd18186">
    <property type="entry name" value="BTB_POZ_ZBTB_KLHL-like"/>
    <property type="match status" value="1"/>
</dbReference>
<name>A0A2G7FVH2_9EURO</name>
<accession>A0A2G7FVH2</accession>
<dbReference type="PANTHER" id="PTHR47843:SF5">
    <property type="entry name" value="BTB_POZ DOMAIN PROTEIN"/>
    <property type="match status" value="1"/>
</dbReference>
<dbReference type="Proteomes" id="UP000231358">
    <property type="component" value="Unassembled WGS sequence"/>
</dbReference>
<protein>
    <recommendedName>
        <fullName evidence="1">BTB domain-containing protein</fullName>
    </recommendedName>
</protein>
<dbReference type="STRING" id="656916.A0A2G7FVH2"/>
<proteinExistence type="predicted"/>
<feature type="domain" description="BTB" evidence="1">
    <location>
        <begin position="26"/>
        <end position="96"/>
    </location>
</feature>
<dbReference type="Gene3D" id="3.30.710.10">
    <property type="entry name" value="Potassium Channel Kv1.1, Chain A"/>
    <property type="match status" value="1"/>
</dbReference>
<evidence type="ECO:0000259" key="1">
    <source>
        <dbReference type="PROSITE" id="PS50097"/>
    </source>
</evidence>
<evidence type="ECO:0000313" key="2">
    <source>
        <dbReference type="EMBL" id="PIG84610.1"/>
    </source>
</evidence>
<reference evidence="2 3" key="1">
    <citation type="submission" date="2017-05" db="EMBL/GenBank/DDBJ databases">
        <title>Genome sequence for an aflatoxigenic pathogen of Argentinian peanut, Aspergillus arachidicola.</title>
        <authorList>
            <person name="Moore G."/>
            <person name="Beltz S.B."/>
            <person name="Mack B.M."/>
        </authorList>
    </citation>
    <scope>NUCLEOTIDE SEQUENCE [LARGE SCALE GENOMIC DNA]</scope>
    <source>
        <strain evidence="2 3">CBS 117610</strain>
    </source>
</reference>
<sequence>MSNASSTQIQRIVDKISKSREQGDYTDLKIVCDGVELNVHKIILCSQSPVFRAACAGNFKASVSYGELESVESTYQMMDESIPVVKRMLDYLYTGDYSDFAGGSSTDAPANEPLSSMSSLQLHAQLFTIGDKYCIPELCDAAAEKYSSRLIKDFDPIEYLDSIPDVFCPPLNHNKGLKELVVRFSRVNLRFHLQDASIRAKYDAIAAETPDFVKELLDAYLEAPLLEDCENCGCARPMSALQVRCQKCGRGKGAYKSRYNDW</sequence>
<comment type="caution">
    <text evidence="2">The sequence shown here is derived from an EMBL/GenBank/DDBJ whole genome shotgun (WGS) entry which is preliminary data.</text>
</comment>
<evidence type="ECO:0000313" key="3">
    <source>
        <dbReference type="Proteomes" id="UP000231358"/>
    </source>
</evidence>
<dbReference type="SMART" id="SM00225">
    <property type="entry name" value="BTB"/>
    <property type="match status" value="1"/>
</dbReference>
<dbReference type="SUPFAM" id="SSF54695">
    <property type="entry name" value="POZ domain"/>
    <property type="match status" value="1"/>
</dbReference>